<sequence>MKKKQAFYRSILIILLCSVGFMYSQSESLYQKVEEAVAASVQKGVQVGQEALPIELTTLNGKQVSLDDYIGKPVVINFFATWCAPCQEEMPVIVEMDKKLKERGGVLLAVNMTSQETSKEELRPFLQHFHASFDPLLDDKGEVMKKYQLIGIPTTVVIDEQGVIIQRINGILTFDLMEDLVIFRD</sequence>
<dbReference type="KEGG" id="bkw:BkAM31D_17390"/>
<dbReference type="InterPro" id="IPR017937">
    <property type="entry name" value="Thioredoxin_CS"/>
</dbReference>
<dbReference type="STRING" id="199441.BkAM31D_17390"/>
<dbReference type="Pfam" id="PF00578">
    <property type="entry name" value="AhpC-TSA"/>
    <property type="match status" value="1"/>
</dbReference>
<dbReference type="EMBL" id="CP020814">
    <property type="protein sequence ID" value="ARK31471.1"/>
    <property type="molecule type" value="Genomic_DNA"/>
</dbReference>
<dbReference type="CDD" id="cd02966">
    <property type="entry name" value="TlpA_like_family"/>
    <property type="match status" value="1"/>
</dbReference>
<accession>A0A1X9MIH8</accession>
<dbReference type="Proteomes" id="UP000193006">
    <property type="component" value="Chromosome"/>
</dbReference>
<dbReference type="InterPro" id="IPR013766">
    <property type="entry name" value="Thioredoxin_domain"/>
</dbReference>
<evidence type="ECO:0000256" key="1">
    <source>
        <dbReference type="ARBA" id="ARBA00023157"/>
    </source>
</evidence>
<dbReference type="InterPro" id="IPR050553">
    <property type="entry name" value="Thioredoxin_ResA/DsbE_sf"/>
</dbReference>
<dbReference type="GO" id="GO:0016491">
    <property type="term" value="F:oxidoreductase activity"/>
    <property type="evidence" value="ECO:0007669"/>
    <property type="project" value="InterPro"/>
</dbReference>
<keyword evidence="1" id="KW-1015">Disulfide bond</keyword>
<name>A0A1X9MIH8_9BACI</name>
<dbReference type="PROSITE" id="PS51352">
    <property type="entry name" value="THIOREDOXIN_2"/>
    <property type="match status" value="1"/>
</dbReference>
<protein>
    <submittedName>
        <fullName evidence="3">Thiol-disulfide oxidoreductase ResA</fullName>
    </submittedName>
</protein>
<dbReference type="Gene3D" id="3.40.30.10">
    <property type="entry name" value="Glutaredoxin"/>
    <property type="match status" value="1"/>
</dbReference>
<feature type="domain" description="Thioredoxin" evidence="2">
    <location>
        <begin position="45"/>
        <end position="185"/>
    </location>
</feature>
<evidence type="ECO:0000313" key="4">
    <source>
        <dbReference type="Proteomes" id="UP000193006"/>
    </source>
</evidence>
<organism evidence="3 4">
    <name type="scientific">Halalkalibacter krulwichiae</name>
    <dbReference type="NCBI Taxonomy" id="199441"/>
    <lineage>
        <taxon>Bacteria</taxon>
        <taxon>Bacillati</taxon>
        <taxon>Bacillota</taxon>
        <taxon>Bacilli</taxon>
        <taxon>Bacillales</taxon>
        <taxon>Bacillaceae</taxon>
        <taxon>Halalkalibacter</taxon>
    </lineage>
</organism>
<dbReference type="PANTHER" id="PTHR42852">
    <property type="entry name" value="THIOL:DISULFIDE INTERCHANGE PROTEIN DSBE"/>
    <property type="match status" value="1"/>
</dbReference>
<dbReference type="GO" id="GO:0016209">
    <property type="term" value="F:antioxidant activity"/>
    <property type="evidence" value="ECO:0007669"/>
    <property type="project" value="InterPro"/>
</dbReference>
<dbReference type="RefSeq" id="WP_066152794.1">
    <property type="nucleotide sequence ID" value="NZ_CP020814.1"/>
</dbReference>
<dbReference type="AlphaFoldDB" id="A0A1X9MIH8"/>
<reference evidence="3 4" key="1">
    <citation type="submission" date="2017-04" db="EMBL/GenBank/DDBJ databases">
        <title>Bacillus krulwichiae AM31D Genome sequencing and assembly.</title>
        <authorList>
            <person name="Krulwich T.A."/>
            <person name="Anastor L."/>
            <person name="Ehrlich R."/>
            <person name="Ehrlich G.D."/>
            <person name="Janto B."/>
        </authorList>
    </citation>
    <scope>NUCLEOTIDE SEQUENCE [LARGE SCALE GENOMIC DNA]</scope>
    <source>
        <strain evidence="3 4">AM31D</strain>
    </source>
</reference>
<gene>
    <name evidence="3" type="primary">resA_3</name>
    <name evidence="3" type="ORF">BkAM31D_17390</name>
</gene>
<dbReference type="SUPFAM" id="SSF52833">
    <property type="entry name" value="Thioredoxin-like"/>
    <property type="match status" value="1"/>
</dbReference>
<dbReference type="PROSITE" id="PS00194">
    <property type="entry name" value="THIOREDOXIN_1"/>
    <property type="match status" value="1"/>
</dbReference>
<proteinExistence type="predicted"/>
<dbReference type="PANTHER" id="PTHR42852:SF1">
    <property type="entry name" value="THIOREDOXIN-LIKE PROTEIN YNEN"/>
    <property type="match status" value="1"/>
</dbReference>
<dbReference type="InterPro" id="IPR000866">
    <property type="entry name" value="AhpC/TSA"/>
</dbReference>
<keyword evidence="4" id="KW-1185">Reference proteome</keyword>
<dbReference type="InterPro" id="IPR036249">
    <property type="entry name" value="Thioredoxin-like_sf"/>
</dbReference>
<evidence type="ECO:0000259" key="2">
    <source>
        <dbReference type="PROSITE" id="PS51352"/>
    </source>
</evidence>
<evidence type="ECO:0000313" key="3">
    <source>
        <dbReference type="EMBL" id="ARK31471.1"/>
    </source>
</evidence>